<feature type="region of interest" description="Disordered" evidence="1">
    <location>
        <begin position="1"/>
        <end position="43"/>
    </location>
</feature>
<dbReference type="Proteomes" id="UP000289152">
    <property type="component" value="Unassembled WGS sequence"/>
</dbReference>
<reference evidence="2 3" key="1">
    <citation type="submission" date="2016-06" db="EMBL/GenBank/DDBJ databases">
        <title>Evolution of pathogenesis and genome organization in the Tremellales.</title>
        <authorList>
            <person name="Cuomo C."/>
            <person name="Litvintseva A."/>
            <person name="Heitman J."/>
            <person name="Chen Y."/>
            <person name="Sun S."/>
            <person name="Springer D."/>
            <person name="Dromer F."/>
            <person name="Young S."/>
            <person name="Zeng Q."/>
            <person name="Chapman S."/>
            <person name="Gujja S."/>
            <person name="Saif S."/>
            <person name="Birren B."/>
        </authorList>
    </citation>
    <scope>NUCLEOTIDE SEQUENCE [LARGE SCALE GENOMIC DNA]</scope>
    <source>
        <strain evidence="2 3">ATCC 28783</strain>
    </source>
</reference>
<dbReference type="InParanoid" id="A0A4Q1BQL3"/>
<dbReference type="EMBL" id="SDIL01000021">
    <property type="protein sequence ID" value="RXK40226.1"/>
    <property type="molecule type" value="Genomic_DNA"/>
</dbReference>
<gene>
    <name evidence="2" type="ORF">M231_02500</name>
</gene>
<keyword evidence="3" id="KW-1185">Reference proteome</keyword>
<dbReference type="OrthoDB" id="2575571at2759"/>
<accession>A0A4Q1BQL3</accession>
<proteinExistence type="predicted"/>
<comment type="caution">
    <text evidence="2">The sequence shown here is derived from an EMBL/GenBank/DDBJ whole genome shotgun (WGS) entry which is preliminary data.</text>
</comment>
<feature type="compositionally biased region" description="Low complexity" evidence="1">
    <location>
        <begin position="26"/>
        <end position="37"/>
    </location>
</feature>
<dbReference type="AlphaFoldDB" id="A0A4Q1BQL3"/>
<dbReference type="VEuPathDB" id="FungiDB:TREMEDRAFT_64609"/>
<protein>
    <submittedName>
        <fullName evidence="2">Uncharacterized protein</fullName>
    </submittedName>
</protein>
<sequence>MIMTSSPVLLPHAHTGSHPCSPALRPIPSTHTIPIPHSHNHPHFGLNSPRPVLQNTISAPVVQQGHSTGTSPRSYARAPTIRPYASPLCMRGCNKASAQLCGDAKKFAHLVVEQIQFAGKSGKGEMRVGSLGTSWEKERVELIVDVPVWSPGCFQDLSTLHALRDTTLAQTHSLLAFLLDSHGIAGTYRLLTRAPSGQSNKHGWGCVRLAPRPHPVLHQSRSINVASLGRSPPMFGRNRPSLLFDNLDEDDDEEEDEEMDGVMLRKGYMSGDEEAEEDTEQVVVREIERRGLKEGQAFLMTLHGQPALILT</sequence>
<dbReference type="OMA" id="QGAHEAR"/>
<evidence type="ECO:0000313" key="2">
    <source>
        <dbReference type="EMBL" id="RXK40226.1"/>
    </source>
</evidence>
<organism evidence="2 3">
    <name type="scientific">Tremella mesenterica</name>
    <name type="common">Jelly fungus</name>
    <dbReference type="NCBI Taxonomy" id="5217"/>
    <lineage>
        <taxon>Eukaryota</taxon>
        <taxon>Fungi</taxon>
        <taxon>Dikarya</taxon>
        <taxon>Basidiomycota</taxon>
        <taxon>Agaricomycotina</taxon>
        <taxon>Tremellomycetes</taxon>
        <taxon>Tremellales</taxon>
        <taxon>Tremellaceae</taxon>
        <taxon>Tremella</taxon>
    </lineage>
</organism>
<evidence type="ECO:0000256" key="1">
    <source>
        <dbReference type="SAM" id="MobiDB-lite"/>
    </source>
</evidence>
<name>A0A4Q1BQL3_TREME</name>
<evidence type="ECO:0000313" key="3">
    <source>
        <dbReference type="Proteomes" id="UP000289152"/>
    </source>
</evidence>